<accession>A0ABN2VN70</accession>
<protein>
    <recommendedName>
        <fullName evidence="4">Small secreted protein</fullName>
    </recommendedName>
</protein>
<dbReference type="EMBL" id="BAAAPE010000001">
    <property type="protein sequence ID" value="GAA2063170.1"/>
    <property type="molecule type" value="Genomic_DNA"/>
</dbReference>
<name>A0ABN2VN70_9ACTN</name>
<comment type="caution">
    <text evidence="2">The sequence shown here is derived from an EMBL/GenBank/DDBJ whole genome shotgun (WGS) entry which is preliminary data.</text>
</comment>
<dbReference type="Proteomes" id="UP001500016">
    <property type="component" value="Unassembled WGS sequence"/>
</dbReference>
<evidence type="ECO:0000313" key="2">
    <source>
        <dbReference type="EMBL" id="GAA2063170.1"/>
    </source>
</evidence>
<organism evidence="2 3">
    <name type="scientific">Streptomyces albiaxialis</name>
    <dbReference type="NCBI Taxonomy" id="329523"/>
    <lineage>
        <taxon>Bacteria</taxon>
        <taxon>Bacillati</taxon>
        <taxon>Actinomycetota</taxon>
        <taxon>Actinomycetes</taxon>
        <taxon>Kitasatosporales</taxon>
        <taxon>Streptomycetaceae</taxon>
        <taxon>Streptomyces</taxon>
    </lineage>
</organism>
<keyword evidence="3" id="KW-1185">Reference proteome</keyword>
<reference evidence="2 3" key="1">
    <citation type="journal article" date="2019" name="Int. J. Syst. Evol. Microbiol.">
        <title>The Global Catalogue of Microorganisms (GCM) 10K type strain sequencing project: providing services to taxonomists for standard genome sequencing and annotation.</title>
        <authorList>
            <consortium name="The Broad Institute Genomics Platform"/>
            <consortium name="The Broad Institute Genome Sequencing Center for Infectious Disease"/>
            <person name="Wu L."/>
            <person name="Ma J."/>
        </authorList>
    </citation>
    <scope>NUCLEOTIDE SEQUENCE [LARGE SCALE GENOMIC DNA]</scope>
    <source>
        <strain evidence="2 3">JCM 15478</strain>
    </source>
</reference>
<gene>
    <name evidence="2" type="ORF">GCM10009801_06850</name>
</gene>
<proteinExistence type="predicted"/>
<evidence type="ECO:0008006" key="4">
    <source>
        <dbReference type="Google" id="ProtNLM"/>
    </source>
</evidence>
<sequence>MEGTDPVNKKLAAALSGCAALVLALTGCSDDSGKKTDDWAKKVCDDMQTQVKKIQEANASLAKVNRGQNSPEEVKKADAAAFQKVSDAYGSLAASFKEAGAPPVDGGEKTQKDVVAELDSLSKGYADLKKKADKLNPDKGFDKGLEEIATKLGELGKGGAKAFDKLGKGDLGKSMTNQEGCKKPTGAPSGPAAD</sequence>
<evidence type="ECO:0000313" key="3">
    <source>
        <dbReference type="Proteomes" id="UP001500016"/>
    </source>
</evidence>
<evidence type="ECO:0000256" key="1">
    <source>
        <dbReference type="SAM" id="MobiDB-lite"/>
    </source>
</evidence>
<feature type="region of interest" description="Disordered" evidence="1">
    <location>
        <begin position="166"/>
        <end position="194"/>
    </location>
</feature>